<evidence type="ECO:0000256" key="4">
    <source>
        <dbReference type="ARBA" id="ARBA00022832"/>
    </source>
</evidence>
<name>M2R6Y5_CERS8</name>
<organism evidence="12 13">
    <name type="scientific">Ceriporiopsis subvermispora (strain B)</name>
    <name type="common">White-rot fungus</name>
    <name type="synonym">Gelatoporia subvermispora</name>
    <dbReference type="NCBI Taxonomy" id="914234"/>
    <lineage>
        <taxon>Eukaryota</taxon>
        <taxon>Fungi</taxon>
        <taxon>Dikarya</taxon>
        <taxon>Basidiomycota</taxon>
        <taxon>Agaricomycotina</taxon>
        <taxon>Agaricomycetes</taxon>
        <taxon>Polyporales</taxon>
        <taxon>Gelatoporiaceae</taxon>
        <taxon>Gelatoporia</taxon>
    </lineage>
</organism>
<keyword evidence="7" id="KW-0443">Lipid metabolism</keyword>
<dbReference type="PROSITE" id="PS00061">
    <property type="entry name" value="ADH_SHORT"/>
    <property type="match status" value="2"/>
</dbReference>
<dbReference type="Proteomes" id="UP000016930">
    <property type="component" value="Unassembled WGS sequence"/>
</dbReference>
<gene>
    <name evidence="12" type="ORF">CERSUDRAFT_117633</name>
</gene>
<dbReference type="GO" id="GO:0016491">
    <property type="term" value="F:oxidoreductase activity"/>
    <property type="evidence" value="ECO:0007669"/>
    <property type="project" value="UniProtKB-KW"/>
</dbReference>
<dbReference type="FunFam" id="3.40.50.720:FF:000084">
    <property type="entry name" value="Short-chain dehydrogenase reductase"/>
    <property type="match status" value="2"/>
</dbReference>
<dbReference type="InterPro" id="IPR057326">
    <property type="entry name" value="KR_dom"/>
</dbReference>
<evidence type="ECO:0000256" key="10">
    <source>
        <dbReference type="SAM" id="MobiDB-lite"/>
    </source>
</evidence>
<keyword evidence="8" id="KW-0576">Peroxisome</keyword>
<dbReference type="STRING" id="914234.M2R6Y5"/>
<dbReference type="InterPro" id="IPR029069">
    <property type="entry name" value="HotDog_dom_sf"/>
</dbReference>
<feature type="region of interest" description="Disordered" evidence="10">
    <location>
        <begin position="762"/>
        <end position="782"/>
    </location>
</feature>
<dbReference type="PRINTS" id="PR00081">
    <property type="entry name" value="GDHRDH"/>
</dbReference>
<feature type="domain" description="Ketoreductase" evidence="11">
    <location>
        <begin position="9"/>
        <end position="193"/>
    </location>
</feature>
<dbReference type="PANTHER" id="PTHR45024:SF2">
    <property type="entry name" value="SCP2 DOMAIN-CONTAINING PROTEIN"/>
    <property type="match status" value="1"/>
</dbReference>
<evidence type="ECO:0000256" key="2">
    <source>
        <dbReference type="ARBA" id="ARBA00005005"/>
    </source>
</evidence>
<evidence type="ECO:0000256" key="1">
    <source>
        <dbReference type="ARBA" id="ARBA00004275"/>
    </source>
</evidence>
<dbReference type="GO" id="GO:0004300">
    <property type="term" value="F:enoyl-CoA hydratase activity"/>
    <property type="evidence" value="ECO:0007669"/>
    <property type="project" value="UniProtKB-ARBA"/>
</dbReference>
<evidence type="ECO:0000256" key="9">
    <source>
        <dbReference type="ARBA" id="ARBA00023239"/>
    </source>
</evidence>
<evidence type="ECO:0000256" key="7">
    <source>
        <dbReference type="ARBA" id="ARBA00023098"/>
    </source>
</evidence>
<protein>
    <recommendedName>
        <fullName evidence="11">Ketoreductase domain-containing protein</fullName>
    </recommendedName>
</protein>
<dbReference type="CDD" id="cd03448">
    <property type="entry name" value="HDE_HSD"/>
    <property type="match status" value="1"/>
</dbReference>
<dbReference type="Pfam" id="PF01575">
    <property type="entry name" value="MaoC_dehydratas"/>
    <property type="match status" value="1"/>
</dbReference>
<dbReference type="SUPFAM" id="SSF51735">
    <property type="entry name" value="NAD(P)-binding Rossmann-fold domains"/>
    <property type="match status" value="2"/>
</dbReference>
<dbReference type="InterPro" id="IPR054357">
    <property type="entry name" value="MFE-2_N"/>
</dbReference>
<dbReference type="HOGENOM" id="CLU_010194_18_0_1"/>
<dbReference type="PRINTS" id="PR00080">
    <property type="entry name" value="SDRFAMILY"/>
</dbReference>
<dbReference type="Gene3D" id="3.10.129.10">
    <property type="entry name" value="Hotdog Thioesterase"/>
    <property type="match status" value="1"/>
</dbReference>
<evidence type="ECO:0000313" key="13">
    <source>
        <dbReference type="Proteomes" id="UP000016930"/>
    </source>
</evidence>
<keyword evidence="9" id="KW-0456">Lyase</keyword>
<evidence type="ECO:0000256" key="8">
    <source>
        <dbReference type="ARBA" id="ARBA00023140"/>
    </source>
</evidence>
<keyword evidence="5" id="KW-0521">NADP</keyword>
<keyword evidence="13" id="KW-1185">Reference proteome</keyword>
<dbReference type="OrthoDB" id="3592703at2759"/>
<accession>M2R6Y5</accession>
<dbReference type="PANTHER" id="PTHR45024">
    <property type="entry name" value="DEHYDROGENASES, SHORT CHAIN"/>
    <property type="match status" value="1"/>
</dbReference>
<dbReference type="InterPro" id="IPR051687">
    <property type="entry name" value="Peroxisomal_Beta-Oxidation"/>
</dbReference>
<dbReference type="InterPro" id="IPR036291">
    <property type="entry name" value="NAD(P)-bd_dom_sf"/>
</dbReference>
<dbReference type="InterPro" id="IPR020904">
    <property type="entry name" value="Sc_DH/Rdtase_CS"/>
</dbReference>
<dbReference type="InterPro" id="IPR002347">
    <property type="entry name" value="SDR_fam"/>
</dbReference>
<dbReference type="CDD" id="cd05353">
    <property type="entry name" value="hydroxyacyl-CoA-like_DH_SDR_c-like"/>
    <property type="match status" value="1"/>
</dbReference>
<evidence type="ECO:0000259" key="11">
    <source>
        <dbReference type="SMART" id="SM00822"/>
    </source>
</evidence>
<evidence type="ECO:0000313" key="12">
    <source>
        <dbReference type="EMBL" id="EMD34142.1"/>
    </source>
</evidence>
<keyword evidence="6" id="KW-0560">Oxidoreductase</keyword>
<dbReference type="Gene3D" id="1.10.287.4290">
    <property type="match status" value="1"/>
</dbReference>
<dbReference type="InterPro" id="IPR002539">
    <property type="entry name" value="MaoC-like_dom"/>
</dbReference>
<dbReference type="GO" id="GO:0006635">
    <property type="term" value="P:fatty acid beta-oxidation"/>
    <property type="evidence" value="ECO:0007669"/>
    <property type="project" value="UniProtKB-UniPathway"/>
</dbReference>
<evidence type="ECO:0000256" key="3">
    <source>
        <dbReference type="ARBA" id="ARBA00006484"/>
    </source>
</evidence>
<feature type="region of interest" description="Disordered" evidence="10">
    <location>
        <begin position="587"/>
        <end position="612"/>
    </location>
</feature>
<dbReference type="UniPathway" id="UPA00659"/>
<comment type="subcellular location">
    <subcellularLocation>
        <location evidence="1">Peroxisome</location>
    </subcellularLocation>
</comment>
<dbReference type="Gene3D" id="3.40.50.720">
    <property type="entry name" value="NAD(P)-binding Rossmann-like Domain"/>
    <property type="match status" value="2"/>
</dbReference>
<evidence type="ECO:0000256" key="5">
    <source>
        <dbReference type="ARBA" id="ARBA00022857"/>
    </source>
</evidence>
<comment type="similarity">
    <text evidence="3">Belongs to the short-chain dehydrogenases/reductases (SDR) family.</text>
</comment>
<dbReference type="Pfam" id="PF00106">
    <property type="entry name" value="adh_short"/>
    <property type="match status" value="2"/>
</dbReference>
<dbReference type="GO" id="GO:0005777">
    <property type="term" value="C:peroxisome"/>
    <property type="evidence" value="ECO:0007669"/>
    <property type="project" value="UniProtKB-SubCell"/>
</dbReference>
<evidence type="ECO:0000256" key="6">
    <source>
        <dbReference type="ARBA" id="ARBA00023002"/>
    </source>
</evidence>
<keyword evidence="4" id="KW-0276">Fatty acid metabolism</keyword>
<proteinExistence type="inferred from homology"/>
<dbReference type="AlphaFoldDB" id="M2R6Y5"/>
<dbReference type="SUPFAM" id="SSF54637">
    <property type="entry name" value="Thioesterase/thiol ester dehydrase-isomerase"/>
    <property type="match status" value="2"/>
</dbReference>
<dbReference type="SMART" id="SM00822">
    <property type="entry name" value="PKS_KR"/>
    <property type="match status" value="1"/>
</dbReference>
<reference evidence="12 13" key="1">
    <citation type="journal article" date="2012" name="Proc. Natl. Acad. Sci. U.S.A.">
        <title>Comparative genomics of Ceriporiopsis subvermispora and Phanerochaete chrysosporium provide insight into selective ligninolysis.</title>
        <authorList>
            <person name="Fernandez-Fueyo E."/>
            <person name="Ruiz-Duenas F.J."/>
            <person name="Ferreira P."/>
            <person name="Floudas D."/>
            <person name="Hibbett D.S."/>
            <person name="Canessa P."/>
            <person name="Larrondo L.F."/>
            <person name="James T.Y."/>
            <person name="Seelenfreund D."/>
            <person name="Lobos S."/>
            <person name="Polanco R."/>
            <person name="Tello M."/>
            <person name="Honda Y."/>
            <person name="Watanabe T."/>
            <person name="Watanabe T."/>
            <person name="Ryu J.S."/>
            <person name="Kubicek C.P."/>
            <person name="Schmoll M."/>
            <person name="Gaskell J."/>
            <person name="Hammel K.E."/>
            <person name="St John F.J."/>
            <person name="Vanden Wymelenberg A."/>
            <person name="Sabat G."/>
            <person name="Splinter BonDurant S."/>
            <person name="Syed K."/>
            <person name="Yadav J.S."/>
            <person name="Doddapaneni H."/>
            <person name="Subramanian V."/>
            <person name="Lavin J.L."/>
            <person name="Oguiza J.A."/>
            <person name="Perez G."/>
            <person name="Pisabarro A.G."/>
            <person name="Ramirez L."/>
            <person name="Santoyo F."/>
            <person name="Master E."/>
            <person name="Coutinho P.M."/>
            <person name="Henrissat B."/>
            <person name="Lombard V."/>
            <person name="Magnuson J.K."/>
            <person name="Kuees U."/>
            <person name="Hori C."/>
            <person name="Igarashi K."/>
            <person name="Samejima M."/>
            <person name="Held B.W."/>
            <person name="Barry K.W."/>
            <person name="LaButti K.M."/>
            <person name="Lapidus A."/>
            <person name="Lindquist E.A."/>
            <person name="Lucas S.M."/>
            <person name="Riley R."/>
            <person name="Salamov A.A."/>
            <person name="Hoffmeister D."/>
            <person name="Schwenk D."/>
            <person name="Hadar Y."/>
            <person name="Yarden O."/>
            <person name="de Vries R.P."/>
            <person name="Wiebenga A."/>
            <person name="Stenlid J."/>
            <person name="Eastwood D."/>
            <person name="Grigoriev I.V."/>
            <person name="Berka R.M."/>
            <person name="Blanchette R.A."/>
            <person name="Kersten P."/>
            <person name="Martinez A.T."/>
            <person name="Vicuna R."/>
            <person name="Cullen D."/>
        </authorList>
    </citation>
    <scope>NUCLEOTIDE SEQUENCE [LARGE SCALE GENOMIC DNA]</scope>
    <source>
        <strain evidence="12 13">B</strain>
    </source>
</reference>
<dbReference type="Pfam" id="PF22622">
    <property type="entry name" value="MFE-2_hydrat-2_N"/>
    <property type="match status" value="1"/>
</dbReference>
<dbReference type="EMBL" id="KB445804">
    <property type="protein sequence ID" value="EMD34142.1"/>
    <property type="molecule type" value="Genomic_DNA"/>
</dbReference>
<comment type="pathway">
    <text evidence="2">Lipid metabolism; fatty acid beta-oxidation.</text>
</comment>
<sequence>MSQLSFKGQTVIVTGAGGGIGKAYSLLFASRGANVVVNDVSQAAAQKVVDEITQAGGKAVANTSSVADGEAVIKTALDTFGTVTILVNNAGILRDKGFRNMTDQEWDQVQLVHLKGAFSCTKAAWPIFVKQGFGRIVNTSSAAGLYGNFGQANYSAAKMGLVAFTKSLAAEGAKHGIKATVIAPMAASAMTETIMPPEMLANLKPEFVAPFVLAITHPDGPDASGRIFEVGAGFIAELRWERSKGVIYKADQTLTPGAVAEKWSDVIDFEHPEYPSGVPDVDVKAILEQASKLPNNAQSDDVRFEGKTVIVTGAGAGLGRAYALMFGTLGANVVVNDVSAQAAAAVVAEINKGKGKAVSIVASAENGEAIAKQALDAFGGVHVLVANAGVVRPNEFAKMSEKEWDEVLGVHLRGTFKCAQAVWPIFHKQKFGRIITTGSQAGLYGMPGLANYATAKAGIVGLTRAIALEGRKYNIFVNTVIPCAAASLGLGRAAYGIDALREDYIAPIVGFLASEANEETTGSIFQIAAGWVAQLRWQRTGGHGFPVNKPLTPEAILSKWNAITDFSDGNATNPTTTQEAFEQIASNFDNEDDSRDGIDDSGASPYADPEDSELVADAKKAVQEPIDYSYTERDVILYNLGVGATEEELQWTFEGHDDFAALPTFGVVPQFLASSGIALDWLPNYNPAKLLHGEQYMAIKGPIPTNGHFVNEARLMEVLDKGKAAAVTSIVETKDKTTGKVIFENQSTVFIRGSGGFGGKRVGKDRGAASAGNAPPQRKPDAVVEEKTVPTQAALYRLNGDYNPLHILPEFAAIGGFERPILHGLCFFGISGKHILKTYGAFSDIKVRFAGVVYPGETLVTEMWKEGDKVIFTTRVKERGAIVLTAAAVTLVDGGATKPKL</sequence>